<proteinExistence type="predicted"/>
<accession>A0ABY7E352</accession>
<evidence type="ECO:0000313" key="3">
    <source>
        <dbReference type="Proteomes" id="UP001164746"/>
    </source>
</evidence>
<evidence type="ECO:0000313" key="2">
    <source>
        <dbReference type="EMBL" id="WAR04413.1"/>
    </source>
</evidence>
<keyword evidence="3" id="KW-1185">Reference proteome</keyword>
<feature type="signal peptide" evidence="1">
    <location>
        <begin position="1"/>
        <end position="18"/>
    </location>
</feature>
<feature type="chain" id="PRO_5046094078" evidence="1">
    <location>
        <begin position="19"/>
        <end position="186"/>
    </location>
</feature>
<sequence length="186" mass="20873">MDVKIFVFLFCLVLGVMGRPKSRQPKTCSTEIISMRTQLKLSNQKIDGLDKKLDTILKVLEDMDQNVVHDSMCSQVMCSGYGNCSLGEDMDGYICVLSGPCSMAWMEFSMSPPMPGLEEPRCDEEGFFIPVQFRGSQAICVDRNDCALEGRSDCAQDGSYPMYDGDYDHMDSSDEREDYYGGIGFY</sequence>
<dbReference type="Proteomes" id="UP001164746">
    <property type="component" value="Chromosome 5"/>
</dbReference>
<organism evidence="2 3">
    <name type="scientific">Mya arenaria</name>
    <name type="common">Soft-shell clam</name>
    <dbReference type="NCBI Taxonomy" id="6604"/>
    <lineage>
        <taxon>Eukaryota</taxon>
        <taxon>Metazoa</taxon>
        <taxon>Spiralia</taxon>
        <taxon>Lophotrochozoa</taxon>
        <taxon>Mollusca</taxon>
        <taxon>Bivalvia</taxon>
        <taxon>Autobranchia</taxon>
        <taxon>Heteroconchia</taxon>
        <taxon>Euheterodonta</taxon>
        <taxon>Imparidentia</taxon>
        <taxon>Neoheterodontei</taxon>
        <taxon>Myida</taxon>
        <taxon>Myoidea</taxon>
        <taxon>Myidae</taxon>
        <taxon>Mya</taxon>
    </lineage>
</organism>
<dbReference type="SUPFAM" id="SSF57610">
    <property type="entry name" value="Thyroglobulin type-1 domain"/>
    <property type="match status" value="1"/>
</dbReference>
<dbReference type="InterPro" id="IPR036857">
    <property type="entry name" value="Thyroglobulin_1_sf"/>
</dbReference>
<dbReference type="EMBL" id="CP111016">
    <property type="protein sequence ID" value="WAR04413.1"/>
    <property type="molecule type" value="Genomic_DNA"/>
</dbReference>
<evidence type="ECO:0000256" key="1">
    <source>
        <dbReference type="SAM" id="SignalP"/>
    </source>
</evidence>
<reference evidence="2" key="1">
    <citation type="submission" date="2022-11" db="EMBL/GenBank/DDBJ databases">
        <title>Centuries of genome instability and evolution in soft-shell clam transmissible cancer (bioRxiv).</title>
        <authorList>
            <person name="Hart S.F.M."/>
            <person name="Yonemitsu M.A."/>
            <person name="Giersch R.M."/>
            <person name="Beal B.F."/>
            <person name="Arriagada G."/>
            <person name="Davis B.W."/>
            <person name="Ostrander E.A."/>
            <person name="Goff S.P."/>
            <person name="Metzger M.J."/>
        </authorList>
    </citation>
    <scope>NUCLEOTIDE SEQUENCE</scope>
    <source>
        <strain evidence="2">MELC-2E11</strain>
        <tissue evidence="2">Siphon/mantle</tissue>
    </source>
</reference>
<keyword evidence="1" id="KW-0732">Signal</keyword>
<gene>
    <name evidence="2" type="ORF">MAR_019782</name>
</gene>
<name>A0ABY7E352_MYAAR</name>
<protein>
    <submittedName>
        <fullName evidence="2">Uncharacterized protein</fullName>
    </submittedName>
</protein>